<dbReference type="EMBL" id="JACEIK010001258">
    <property type="protein sequence ID" value="MCD7467680.1"/>
    <property type="molecule type" value="Genomic_DNA"/>
</dbReference>
<keyword evidence="2" id="KW-1185">Reference proteome</keyword>
<sequence length="81" mass="8725">TAGAVIKVRSSTISITVDGQEPFFDVIKAERLPHHYEETKAIVEGDSSEKIECLTVLNATSAYVSREGPLETLESAKASSD</sequence>
<evidence type="ECO:0000313" key="2">
    <source>
        <dbReference type="Proteomes" id="UP000823775"/>
    </source>
</evidence>
<comment type="caution">
    <text evidence="1">The sequence shown here is derived from an EMBL/GenBank/DDBJ whole genome shotgun (WGS) entry which is preliminary data.</text>
</comment>
<gene>
    <name evidence="1" type="ORF">HAX54_005245</name>
</gene>
<evidence type="ECO:0000313" key="1">
    <source>
        <dbReference type="EMBL" id="MCD7467680.1"/>
    </source>
</evidence>
<name>A0ABS8T9R0_DATST</name>
<feature type="non-terminal residue" evidence="1">
    <location>
        <position position="81"/>
    </location>
</feature>
<organism evidence="1 2">
    <name type="scientific">Datura stramonium</name>
    <name type="common">Jimsonweed</name>
    <name type="synonym">Common thornapple</name>
    <dbReference type="NCBI Taxonomy" id="4076"/>
    <lineage>
        <taxon>Eukaryota</taxon>
        <taxon>Viridiplantae</taxon>
        <taxon>Streptophyta</taxon>
        <taxon>Embryophyta</taxon>
        <taxon>Tracheophyta</taxon>
        <taxon>Spermatophyta</taxon>
        <taxon>Magnoliopsida</taxon>
        <taxon>eudicotyledons</taxon>
        <taxon>Gunneridae</taxon>
        <taxon>Pentapetalae</taxon>
        <taxon>asterids</taxon>
        <taxon>lamiids</taxon>
        <taxon>Solanales</taxon>
        <taxon>Solanaceae</taxon>
        <taxon>Solanoideae</taxon>
        <taxon>Datureae</taxon>
        <taxon>Datura</taxon>
    </lineage>
</organism>
<dbReference type="Proteomes" id="UP000823775">
    <property type="component" value="Unassembled WGS sequence"/>
</dbReference>
<accession>A0ABS8T9R0</accession>
<feature type="non-terminal residue" evidence="1">
    <location>
        <position position="1"/>
    </location>
</feature>
<protein>
    <submittedName>
        <fullName evidence="1">Uncharacterized protein</fullName>
    </submittedName>
</protein>
<proteinExistence type="predicted"/>
<reference evidence="1 2" key="1">
    <citation type="journal article" date="2021" name="BMC Genomics">
        <title>Datura genome reveals duplications of psychoactive alkaloid biosynthetic genes and high mutation rate following tissue culture.</title>
        <authorList>
            <person name="Rajewski A."/>
            <person name="Carter-House D."/>
            <person name="Stajich J."/>
            <person name="Litt A."/>
        </authorList>
    </citation>
    <scope>NUCLEOTIDE SEQUENCE [LARGE SCALE GENOMIC DNA]</scope>
    <source>
        <strain evidence="1">AR-01</strain>
    </source>
</reference>